<evidence type="ECO:0000256" key="5">
    <source>
        <dbReference type="ARBA" id="ARBA00022777"/>
    </source>
</evidence>
<dbReference type="Pfam" id="PF13614">
    <property type="entry name" value="AAA_31"/>
    <property type="match status" value="1"/>
</dbReference>
<dbReference type="PANTHER" id="PTHR32309:SF13">
    <property type="entry name" value="FERRIC ENTEROBACTIN TRANSPORT PROTEIN FEPE"/>
    <property type="match status" value="1"/>
</dbReference>
<feature type="domain" description="AAA" evidence="9">
    <location>
        <begin position="61"/>
        <end position="192"/>
    </location>
</feature>
<proteinExistence type="inferred from homology"/>
<dbReference type="CDD" id="cd05387">
    <property type="entry name" value="BY-kinase"/>
    <property type="match status" value="1"/>
</dbReference>
<dbReference type="GO" id="GO:0005886">
    <property type="term" value="C:plasma membrane"/>
    <property type="evidence" value="ECO:0007669"/>
    <property type="project" value="TreeGrafter"/>
</dbReference>
<comment type="catalytic activity">
    <reaction evidence="8">
        <text>L-tyrosyl-[protein] + ATP = O-phospho-L-tyrosyl-[protein] + ADP + H(+)</text>
        <dbReference type="Rhea" id="RHEA:10596"/>
        <dbReference type="Rhea" id="RHEA-COMP:10136"/>
        <dbReference type="Rhea" id="RHEA-COMP:20101"/>
        <dbReference type="ChEBI" id="CHEBI:15378"/>
        <dbReference type="ChEBI" id="CHEBI:30616"/>
        <dbReference type="ChEBI" id="CHEBI:46858"/>
        <dbReference type="ChEBI" id="CHEBI:61978"/>
        <dbReference type="ChEBI" id="CHEBI:456216"/>
        <dbReference type="EC" id="2.7.10.2"/>
    </reaction>
</comment>
<evidence type="ECO:0000256" key="3">
    <source>
        <dbReference type="ARBA" id="ARBA00022679"/>
    </source>
</evidence>
<name>A0A947G756_HYDSH</name>
<keyword evidence="5 10" id="KW-0418">Kinase</keyword>
<protein>
    <recommendedName>
        <fullName evidence="2">non-specific protein-tyrosine kinase</fullName>
        <ecNumber evidence="2">2.7.10.2</ecNumber>
    </recommendedName>
</protein>
<dbReference type="GO" id="GO:0005524">
    <property type="term" value="F:ATP binding"/>
    <property type="evidence" value="ECO:0007669"/>
    <property type="project" value="UniProtKB-KW"/>
</dbReference>
<gene>
    <name evidence="10" type="ORF">KM312_00205</name>
</gene>
<dbReference type="GO" id="GO:0042802">
    <property type="term" value="F:identical protein binding"/>
    <property type="evidence" value="ECO:0007669"/>
    <property type="project" value="UniProtKB-ARBA"/>
</dbReference>
<evidence type="ECO:0000313" key="11">
    <source>
        <dbReference type="Proteomes" id="UP000748108"/>
    </source>
</evidence>
<evidence type="ECO:0000256" key="4">
    <source>
        <dbReference type="ARBA" id="ARBA00022741"/>
    </source>
</evidence>
<comment type="caution">
    <text evidence="10">The sequence shown here is derived from an EMBL/GenBank/DDBJ whole genome shotgun (WGS) entry which is preliminary data.</text>
</comment>
<dbReference type="InterPro" id="IPR005702">
    <property type="entry name" value="Wzc-like_C"/>
</dbReference>
<dbReference type="EC" id="2.7.10.2" evidence="2"/>
<accession>A0A947G756</accession>
<dbReference type="SUPFAM" id="SSF52540">
    <property type="entry name" value="P-loop containing nucleoside triphosphate hydrolases"/>
    <property type="match status" value="1"/>
</dbReference>
<evidence type="ECO:0000256" key="6">
    <source>
        <dbReference type="ARBA" id="ARBA00022840"/>
    </source>
</evidence>
<keyword evidence="3" id="KW-0808">Transferase</keyword>
<evidence type="ECO:0000256" key="8">
    <source>
        <dbReference type="ARBA" id="ARBA00051245"/>
    </source>
</evidence>
<keyword evidence="7" id="KW-0829">Tyrosine-protein kinase</keyword>
<evidence type="ECO:0000313" key="10">
    <source>
        <dbReference type="EMBL" id="MBT9281092.1"/>
    </source>
</evidence>
<dbReference type="InterPro" id="IPR027417">
    <property type="entry name" value="P-loop_NTPase"/>
</dbReference>
<dbReference type="NCBIfam" id="TIGR01007">
    <property type="entry name" value="eps_fam"/>
    <property type="match status" value="1"/>
</dbReference>
<keyword evidence="4" id="KW-0547">Nucleotide-binding</keyword>
<organism evidence="10 11">
    <name type="scientific">Hydrogenibacillus schlegelii</name>
    <name type="common">Bacillus schlegelii</name>
    <dbReference type="NCBI Taxonomy" id="1484"/>
    <lineage>
        <taxon>Bacteria</taxon>
        <taxon>Bacillati</taxon>
        <taxon>Bacillota</taxon>
        <taxon>Bacilli</taxon>
        <taxon>Bacillales</taxon>
        <taxon>Bacillales Family X. Incertae Sedis</taxon>
        <taxon>Hydrogenibacillus</taxon>
    </lineage>
</organism>
<keyword evidence="6" id="KW-0067">ATP-binding</keyword>
<dbReference type="Gene3D" id="3.40.50.300">
    <property type="entry name" value="P-loop containing nucleotide triphosphate hydrolases"/>
    <property type="match status" value="1"/>
</dbReference>
<sequence length="239" mass="26869">MRFRFRSRRSDDRERRHLRLVTLYDPRSPLSEAYRTVRTNLTFAAVDKPIQSLMIGSALPGEGKSTTTSNLAVTFAQSGKKTLIVDADLRKPTLHYYFRAMDHVGLTNVLIGGATIEEAVQETDVPGLSLLTAGPIPPNPSELLASQAMRRLVTRLYERYDLVIFDSPPLLAVSDAQIISSFVDGVVLVIKAHATRREHVLKAKDLLTKANAHVLGVVLNQKRRERDGDYAYYRYYVKV</sequence>
<evidence type="ECO:0000259" key="9">
    <source>
        <dbReference type="Pfam" id="PF13614"/>
    </source>
</evidence>
<evidence type="ECO:0000256" key="7">
    <source>
        <dbReference type="ARBA" id="ARBA00023137"/>
    </source>
</evidence>
<dbReference type="AlphaFoldDB" id="A0A947G756"/>
<evidence type="ECO:0000256" key="1">
    <source>
        <dbReference type="ARBA" id="ARBA00007316"/>
    </source>
</evidence>
<dbReference type="FunFam" id="3.40.50.300:FF:000527">
    <property type="entry name" value="Tyrosine-protein kinase etk"/>
    <property type="match status" value="1"/>
</dbReference>
<dbReference type="Proteomes" id="UP000748108">
    <property type="component" value="Unassembled WGS sequence"/>
</dbReference>
<dbReference type="PANTHER" id="PTHR32309">
    <property type="entry name" value="TYROSINE-PROTEIN KINASE"/>
    <property type="match status" value="1"/>
</dbReference>
<dbReference type="InterPro" id="IPR050445">
    <property type="entry name" value="Bact_polysacc_biosynth/exp"/>
</dbReference>
<reference evidence="10" key="1">
    <citation type="journal article" date="2021" name="Microbiology">
        <title>Metagenomic Analysis of the Microbial Community in the Underground Coal Fire Area (Kemerovo Region, Russia) Revealed Predominance of Thermophilic Members of the Phyla Deinococcus-thermus, Aquificae, and Firmicutes.</title>
        <authorList>
            <person name="Kadnikov V."/>
            <person name="Mardanov A.V."/>
            <person name="Beletsky A.V."/>
            <person name="Karnachuk O.V."/>
            <person name="Ravin N.V."/>
        </authorList>
    </citation>
    <scope>NUCLEOTIDE SEQUENCE</scope>
    <source>
        <strain evidence="10">RBS10-49</strain>
    </source>
</reference>
<dbReference type="EMBL" id="JAHHQF010000005">
    <property type="protein sequence ID" value="MBT9281092.1"/>
    <property type="molecule type" value="Genomic_DNA"/>
</dbReference>
<comment type="similarity">
    <text evidence="1">Belongs to the CpsD/CapB family.</text>
</comment>
<dbReference type="GO" id="GO:0004715">
    <property type="term" value="F:non-membrane spanning protein tyrosine kinase activity"/>
    <property type="evidence" value="ECO:0007669"/>
    <property type="project" value="UniProtKB-EC"/>
</dbReference>
<dbReference type="InterPro" id="IPR025669">
    <property type="entry name" value="AAA_dom"/>
</dbReference>
<evidence type="ECO:0000256" key="2">
    <source>
        <dbReference type="ARBA" id="ARBA00011903"/>
    </source>
</evidence>